<protein>
    <submittedName>
        <fullName evidence="1">Uncharacterized protein</fullName>
    </submittedName>
</protein>
<accession>A0A158DS14</accession>
<gene>
    <name evidence="1" type="ORF">AWB75_07118</name>
</gene>
<proteinExistence type="predicted"/>
<evidence type="ECO:0000313" key="2">
    <source>
        <dbReference type="Proteomes" id="UP000054870"/>
    </source>
</evidence>
<organism evidence="1 2">
    <name type="scientific">Caballeronia catudaia</name>
    <dbReference type="NCBI Taxonomy" id="1777136"/>
    <lineage>
        <taxon>Bacteria</taxon>
        <taxon>Pseudomonadati</taxon>
        <taxon>Pseudomonadota</taxon>
        <taxon>Betaproteobacteria</taxon>
        <taxon>Burkholderiales</taxon>
        <taxon>Burkholderiaceae</taxon>
        <taxon>Caballeronia</taxon>
    </lineage>
</organism>
<comment type="caution">
    <text evidence="1">The sequence shown here is derived from an EMBL/GenBank/DDBJ whole genome shotgun (WGS) entry which is preliminary data.</text>
</comment>
<evidence type="ECO:0000313" key="1">
    <source>
        <dbReference type="EMBL" id="SAK97439.1"/>
    </source>
</evidence>
<dbReference type="EMBL" id="FCOF02000101">
    <property type="protein sequence ID" value="SAK97439.1"/>
    <property type="molecule type" value="Genomic_DNA"/>
</dbReference>
<name>A0A158DS14_9BURK</name>
<dbReference type="Proteomes" id="UP000054870">
    <property type="component" value="Unassembled WGS sequence"/>
</dbReference>
<reference evidence="1" key="1">
    <citation type="submission" date="2016-01" db="EMBL/GenBank/DDBJ databases">
        <authorList>
            <person name="Peeters C."/>
        </authorList>
    </citation>
    <scope>NUCLEOTIDE SEQUENCE [LARGE SCALE GENOMIC DNA]</scope>
    <source>
        <strain evidence="1">LMG 29318</strain>
    </source>
</reference>
<sequence length="30" mass="3517">MKPLEQLTFHSLELCYGARWNRSGVACYSR</sequence>
<dbReference type="AlphaFoldDB" id="A0A158DS14"/>
<keyword evidence="2" id="KW-1185">Reference proteome</keyword>